<name>A0A3N4JT88_9PEZI</name>
<feature type="compositionally biased region" description="Basic and acidic residues" evidence="1">
    <location>
        <begin position="1"/>
        <end position="10"/>
    </location>
</feature>
<organism evidence="2 3">
    <name type="scientific">Choiromyces venosus 120613-1</name>
    <dbReference type="NCBI Taxonomy" id="1336337"/>
    <lineage>
        <taxon>Eukaryota</taxon>
        <taxon>Fungi</taxon>
        <taxon>Dikarya</taxon>
        <taxon>Ascomycota</taxon>
        <taxon>Pezizomycotina</taxon>
        <taxon>Pezizomycetes</taxon>
        <taxon>Pezizales</taxon>
        <taxon>Tuberaceae</taxon>
        <taxon>Choiromyces</taxon>
    </lineage>
</organism>
<keyword evidence="3" id="KW-1185">Reference proteome</keyword>
<gene>
    <name evidence="2" type="ORF">L873DRAFT_632020</name>
</gene>
<sequence>MEFYESRELPNMRSKKGVLKSPPYNPEGEPKKLKAPETANIIPLEYVPFSCRQEEQGNCTRSDRNLEKMIVNQLRLPPRLADKVNHAKEMGEEVFRYSFGSAGNMIEVFLKVDRDDPRPHLSLPNATLEETNKLGDRFEKINIGENGFYVALDKKLRKIFVLFGSGLKIVYGDKIGQYITDSICWNIEEYSQIVPPRIPKDSRHKEYEKWLLMNPHLCWPPWA</sequence>
<dbReference type="Proteomes" id="UP000276215">
    <property type="component" value="Unassembled WGS sequence"/>
</dbReference>
<evidence type="ECO:0000313" key="2">
    <source>
        <dbReference type="EMBL" id="RPB01566.1"/>
    </source>
</evidence>
<evidence type="ECO:0000313" key="3">
    <source>
        <dbReference type="Proteomes" id="UP000276215"/>
    </source>
</evidence>
<proteinExistence type="predicted"/>
<dbReference type="AlphaFoldDB" id="A0A3N4JT88"/>
<dbReference type="EMBL" id="ML120372">
    <property type="protein sequence ID" value="RPB01566.1"/>
    <property type="molecule type" value="Genomic_DNA"/>
</dbReference>
<protein>
    <submittedName>
        <fullName evidence="2">Uncharacterized protein</fullName>
    </submittedName>
</protein>
<evidence type="ECO:0000256" key="1">
    <source>
        <dbReference type="SAM" id="MobiDB-lite"/>
    </source>
</evidence>
<dbReference type="OrthoDB" id="5367675at2759"/>
<feature type="region of interest" description="Disordered" evidence="1">
    <location>
        <begin position="1"/>
        <end position="33"/>
    </location>
</feature>
<reference evidence="2 3" key="1">
    <citation type="journal article" date="2018" name="Nat. Ecol. Evol.">
        <title>Pezizomycetes genomes reveal the molecular basis of ectomycorrhizal truffle lifestyle.</title>
        <authorList>
            <person name="Murat C."/>
            <person name="Payen T."/>
            <person name="Noel B."/>
            <person name="Kuo A."/>
            <person name="Morin E."/>
            <person name="Chen J."/>
            <person name="Kohler A."/>
            <person name="Krizsan K."/>
            <person name="Balestrini R."/>
            <person name="Da Silva C."/>
            <person name="Montanini B."/>
            <person name="Hainaut M."/>
            <person name="Levati E."/>
            <person name="Barry K.W."/>
            <person name="Belfiori B."/>
            <person name="Cichocki N."/>
            <person name="Clum A."/>
            <person name="Dockter R.B."/>
            <person name="Fauchery L."/>
            <person name="Guy J."/>
            <person name="Iotti M."/>
            <person name="Le Tacon F."/>
            <person name="Lindquist E.A."/>
            <person name="Lipzen A."/>
            <person name="Malagnac F."/>
            <person name="Mello A."/>
            <person name="Molinier V."/>
            <person name="Miyauchi S."/>
            <person name="Poulain J."/>
            <person name="Riccioni C."/>
            <person name="Rubini A."/>
            <person name="Sitrit Y."/>
            <person name="Splivallo R."/>
            <person name="Traeger S."/>
            <person name="Wang M."/>
            <person name="Zifcakova L."/>
            <person name="Wipf D."/>
            <person name="Zambonelli A."/>
            <person name="Paolocci F."/>
            <person name="Nowrousian M."/>
            <person name="Ottonello S."/>
            <person name="Baldrian P."/>
            <person name="Spatafora J.W."/>
            <person name="Henrissat B."/>
            <person name="Nagy L.G."/>
            <person name="Aury J.M."/>
            <person name="Wincker P."/>
            <person name="Grigoriev I.V."/>
            <person name="Bonfante P."/>
            <person name="Martin F.M."/>
        </authorList>
    </citation>
    <scope>NUCLEOTIDE SEQUENCE [LARGE SCALE GENOMIC DNA]</scope>
    <source>
        <strain evidence="2 3">120613-1</strain>
    </source>
</reference>
<accession>A0A3N4JT88</accession>